<dbReference type="FunFam" id="2.60.40.10:FF:000130">
    <property type="entry name" value="Hemicentin 1"/>
    <property type="match status" value="1"/>
</dbReference>
<dbReference type="SMART" id="SM00408">
    <property type="entry name" value="IGc2"/>
    <property type="match status" value="8"/>
</dbReference>
<dbReference type="InterPro" id="IPR003599">
    <property type="entry name" value="Ig_sub"/>
</dbReference>
<dbReference type="CDD" id="cd00198">
    <property type="entry name" value="vWFA"/>
    <property type="match status" value="1"/>
</dbReference>
<feature type="domain" description="Ig-like" evidence="7">
    <location>
        <begin position="1159"/>
        <end position="1199"/>
    </location>
</feature>
<feature type="signal peptide" evidence="6">
    <location>
        <begin position="1"/>
        <end position="20"/>
    </location>
</feature>
<reference evidence="8" key="1">
    <citation type="submission" date="2025-08" db="UniProtKB">
        <authorList>
            <consortium name="Ensembl"/>
        </authorList>
    </citation>
    <scope>IDENTIFICATION</scope>
</reference>
<dbReference type="CDD" id="cd00096">
    <property type="entry name" value="Ig"/>
    <property type="match status" value="2"/>
</dbReference>
<dbReference type="Pfam" id="PF13927">
    <property type="entry name" value="Ig_3"/>
    <property type="match status" value="3"/>
</dbReference>
<feature type="domain" description="Ig-like" evidence="7">
    <location>
        <begin position="686"/>
        <end position="764"/>
    </location>
</feature>
<dbReference type="Gene3D" id="2.60.40.10">
    <property type="entry name" value="Immunoglobulins"/>
    <property type="match status" value="9"/>
</dbReference>
<dbReference type="Pfam" id="PF07679">
    <property type="entry name" value="I-set"/>
    <property type="match status" value="3"/>
</dbReference>
<feature type="domain" description="Ig-like" evidence="7">
    <location>
        <begin position="1063"/>
        <end position="1149"/>
    </location>
</feature>
<sequence>MPPHGGVFVSLWLLLAPSVTEPPPGTGGATLAFVFDVTGSMYDDLVQVMDGASRILERTLSRSTKPISNYALVPFHDPEVGPATLTADPRLFQRRLRELHVQGGGDCPEMSVGAIRLAVEVSHPGSFIYVFSDARAKDYEQQEDLLRLLQHKQTQVVFVLTGDCGDRSHPGYRVYERIAATSSGQIFHLDKQQVTEVLKWVEEAIQASKVHLLSTDHEDGGEHTWPVPFDPSLKEVTISLSGPAPGIEVRDPAGKVLENGQGLKELLSIPNSAMVVAVEPHEPGTWSVTSGGRHSLRITGISNINFQASFSTQLDFGATQPGERPVQGLPISVVVNCTGLKPPGHLQEIELFNTSGHALLSLPARPLSNTSSGQLWVGSLLRVPPGDFLLKVKGEDTQGHPLHRLSGVTYTSVVPGLPKVNISSKIQAYNREPQLISCSARSEIPFRLQLSRGRMKLGEEQLFRSLGNISWLIPAVSKSDEGFYECTATSKFGATRAHTYPPPRLIAPGNITASPGQDVVMSCPVLGDVPYNLTWSWDGKAAQPGDGRTRLLQNGSLEIGRVQPGDGGLYECVARSAHGAAAASLWLFVREAPWVKVDASPQRFGRGQELWLNCTAGGHPPPHTAWRRWGLVSPSLPICRRVFTDAQGTLHIRAAVPEDAGNYSCYASSALGWDEQVVTLEFTEPPAILAVTPSLKALVGEDVTLECWVLGVPPKPSPVHRGLSTTLQGHREQAVATFPPGTQRAVLRLQALREEDAGRYVCEALGEAGVAFDGTVLDVGSPACCSPRFLLPPPLGDTAVEVGGSVSLLCRVEGSPPPRVTWSRQDGKPVTGWHGPRGVSSASLDDQAIYICEAQNEFGKIQAEVKLTVTGHAAPEIALASPVVRALSGQPVSLSCVILAGRPFPARRWLKDGQPVRLPRPLGWWVGRQPQARPWGRGFGAGWVPQPPRFKAAGERCQGSIWVGRVTWVYHHARMFLLLKDQFLNMPQRHGDTSLLSSFLPSLPFPLQGTEPISLSPRYHLDPDGTLLIPLPSPGDAGTYFCTATNVAGFSSRETQLSVSTKPRISVNGSQASDPVTILAVLGQETTLPCEVQGYPPPLVVWTQDSSVPSPLRYSVLPSGSLRLVEPQVTDTGLYTCTATNAAGNASLSYSLHVQGSCPQVKMLLPWPATVSVLEGQSVRLACKCQGIPFPTLSWWKDGRVLLLSLIPPHTCVEPPDRCWSPWSKECFMLTLPRIQGSSKALRKVSVIKAGETVLECEAVGTPPPTVTWVKDGQPVAGRDGILLTEQGKRLRIPKAEVAHAGRYICLVANAVGQEQREFDVAVHVPPEFIQGSGLTTNISVSLQGSLTLTCEATGIPLPTVTWSWNGSPVTPSKHTHVLSGQG</sequence>
<dbReference type="InterPro" id="IPR057613">
    <property type="entry name" value="VWA7_4"/>
</dbReference>
<dbReference type="InterPro" id="IPR056861">
    <property type="entry name" value="HMCN1-like_VWA"/>
</dbReference>
<dbReference type="Ensembl" id="ENSACCT00020020174.1">
    <property type="protein sequence ID" value="ENSACCP00020019324.1"/>
    <property type="gene ID" value="ENSACCG00020013275.1"/>
</dbReference>
<proteinExistence type="predicted"/>
<dbReference type="InterPro" id="IPR036179">
    <property type="entry name" value="Ig-like_dom_sf"/>
</dbReference>
<feature type="chain" id="PRO_5025546681" description="Ig-like domain-containing protein" evidence="6">
    <location>
        <begin position="21"/>
        <end position="1383"/>
    </location>
</feature>
<feature type="domain" description="Ig-like" evidence="7">
    <location>
        <begin position="787"/>
        <end position="868"/>
    </location>
</feature>
<evidence type="ECO:0000256" key="6">
    <source>
        <dbReference type="SAM" id="SignalP"/>
    </source>
</evidence>
<dbReference type="Gene3D" id="3.40.50.410">
    <property type="entry name" value="von Willebrand factor, type A domain"/>
    <property type="match status" value="1"/>
</dbReference>
<dbReference type="Proteomes" id="UP000472275">
    <property type="component" value="Chromosome 24"/>
</dbReference>
<keyword evidence="2" id="KW-0964">Secreted</keyword>
<evidence type="ECO:0000256" key="4">
    <source>
        <dbReference type="ARBA" id="ARBA00023180"/>
    </source>
</evidence>
<dbReference type="Pfam" id="PF23560">
    <property type="entry name" value="GBD_Hemicentin"/>
    <property type="match status" value="1"/>
</dbReference>
<name>A0A663F418_AQUCH</name>
<protein>
    <recommendedName>
        <fullName evidence="7">Ig-like domain-containing protein</fullName>
    </recommendedName>
</protein>
<feature type="domain" description="Ig-like" evidence="7">
    <location>
        <begin position="502"/>
        <end position="588"/>
    </location>
</feature>
<dbReference type="Pfam" id="PF23610">
    <property type="entry name" value="VWA7_4"/>
    <property type="match status" value="1"/>
</dbReference>
<comment type="subcellular location">
    <subcellularLocation>
        <location evidence="1">Secreted</location>
    </subcellularLocation>
</comment>
<dbReference type="GeneTree" id="ENSGT00940000162328"/>
<keyword evidence="3 6" id="KW-0732">Signal</keyword>
<dbReference type="InterPro" id="IPR013098">
    <property type="entry name" value="Ig_I-set"/>
</dbReference>
<organism evidence="8 9">
    <name type="scientific">Aquila chrysaetos chrysaetos</name>
    <dbReference type="NCBI Taxonomy" id="223781"/>
    <lineage>
        <taxon>Eukaryota</taxon>
        <taxon>Metazoa</taxon>
        <taxon>Chordata</taxon>
        <taxon>Craniata</taxon>
        <taxon>Vertebrata</taxon>
        <taxon>Euteleostomi</taxon>
        <taxon>Archelosauria</taxon>
        <taxon>Archosauria</taxon>
        <taxon>Dinosauria</taxon>
        <taxon>Saurischia</taxon>
        <taxon>Theropoda</taxon>
        <taxon>Coelurosauria</taxon>
        <taxon>Aves</taxon>
        <taxon>Neognathae</taxon>
        <taxon>Neoaves</taxon>
        <taxon>Telluraves</taxon>
        <taxon>Accipitrimorphae</taxon>
        <taxon>Accipitriformes</taxon>
        <taxon>Accipitridae</taxon>
        <taxon>Accipitrinae</taxon>
        <taxon>Aquila</taxon>
    </lineage>
</organism>
<dbReference type="SUPFAM" id="SSF53300">
    <property type="entry name" value="vWA-like"/>
    <property type="match status" value="1"/>
</dbReference>
<keyword evidence="4" id="KW-0325">Glycoprotein</keyword>
<dbReference type="InterPro" id="IPR013783">
    <property type="entry name" value="Ig-like_fold"/>
</dbReference>
<evidence type="ECO:0000256" key="3">
    <source>
        <dbReference type="ARBA" id="ARBA00022729"/>
    </source>
</evidence>
<feature type="domain" description="Ig-like" evidence="7">
    <location>
        <begin position="875"/>
        <end position="1060"/>
    </location>
</feature>
<evidence type="ECO:0000313" key="8">
    <source>
        <dbReference type="Ensembl" id="ENSACCP00020019324.1"/>
    </source>
</evidence>
<feature type="domain" description="Ig-like" evidence="7">
    <location>
        <begin position="1327"/>
        <end position="1383"/>
    </location>
</feature>
<evidence type="ECO:0000259" key="7">
    <source>
        <dbReference type="PROSITE" id="PS50835"/>
    </source>
</evidence>
<feature type="domain" description="Ig-like" evidence="7">
    <location>
        <begin position="593"/>
        <end position="679"/>
    </location>
</feature>
<dbReference type="InterPro" id="IPR007110">
    <property type="entry name" value="Ig-like_dom"/>
</dbReference>
<evidence type="ECO:0000256" key="5">
    <source>
        <dbReference type="ARBA" id="ARBA00023319"/>
    </source>
</evidence>
<dbReference type="PANTHER" id="PTHR10075:SF100">
    <property type="entry name" value="FASCICLIN-2"/>
    <property type="match status" value="1"/>
</dbReference>
<dbReference type="FunFam" id="3.40.50.410:FF:000032">
    <property type="entry name" value="Hemicentin 1"/>
    <property type="match status" value="1"/>
</dbReference>
<dbReference type="InParanoid" id="A0A663F418"/>
<dbReference type="PANTHER" id="PTHR10075">
    <property type="entry name" value="BASIGIN RELATED"/>
    <property type="match status" value="1"/>
</dbReference>
<dbReference type="PROSITE" id="PS50835">
    <property type="entry name" value="IG_LIKE"/>
    <property type="match status" value="9"/>
</dbReference>
<dbReference type="Pfam" id="PF25106">
    <property type="entry name" value="VWA_4"/>
    <property type="match status" value="1"/>
</dbReference>
<evidence type="ECO:0000313" key="9">
    <source>
        <dbReference type="Proteomes" id="UP000472275"/>
    </source>
</evidence>
<feature type="domain" description="Ig-like" evidence="7">
    <location>
        <begin position="1233"/>
        <end position="1322"/>
    </location>
</feature>
<dbReference type="GO" id="GO:0005576">
    <property type="term" value="C:extracellular region"/>
    <property type="evidence" value="ECO:0007669"/>
    <property type="project" value="UniProtKB-SubCell"/>
</dbReference>
<keyword evidence="5" id="KW-0393">Immunoglobulin domain</keyword>
<keyword evidence="9" id="KW-1185">Reference proteome</keyword>
<evidence type="ECO:0000256" key="2">
    <source>
        <dbReference type="ARBA" id="ARBA00022525"/>
    </source>
</evidence>
<reference evidence="8" key="2">
    <citation type="submission" date="2025-09" db="UniProtKB">
        <authorList>
            <consortium name="Ensembl"/>
        </authorList>
    </citation>
    <scope>IDENTIFICATION</scope>
</reference>
<dbReference type="InterPro" id="IPR036465">
    <property type="entry name" value="vWFA_dom_sf"/>
</dbReference>
<dbReference type="InterPro" id="IPR003598">
    <property type="entry name" value="Ig_sub2"/>
</dbReference>
<dbReference type="SMART" id="SM00409">
    <property type="entry name" value="IG"/>
    <property type="match status" value="8"/>
</dbReference>
<dbReference type="SUPFAM" id="SSF48726">
    <property type="entry name" value="Immunoglobulin"/>
    <property type="match status" value="9"/>
</dbReference>
<dbReference type="InterPro" id="IPR056475">
    <property type="entry name" value="GBD_Hemicentin/VWA7"/>
</dbReference>
<evidence type="ECO:0000256" key="1">
    <source>
        <dbReference type="ARBA" id="ARBA00004613"/>
    </source>
</evidence>
<accession>A0A663F418</accession>